<protein>
    <submittedName>
        <fullName evidence="1">Uncharacterized conserved protein, DUF924 family</fullName>
    </submittedName>
</protein>
<dbReference type="AlphaFoldDB" id="A0A1M7U091"/>
<keyword evidence="2" id="KW-1185">Reference proteome</keyword>
<dbReference type="OrthoDB" id="7593450at2"/>
<dbReference type="RefSeq" id="WP_072748351.1">
    <property type="nucleotide sequence ID" value="NZ_FOHL01000011.1"/>
</dbReference>
<dbReference type="Pfam" id="PF06041">
    <property type="entry name" value="DUF924"/>
    <property type="match status" value="1"/>
</dbReference>
<dbReference type="EMBL" id="FRDL01000012">
    <property type="protein sequence ID" value="SHN76365.1"/>
    <property type="molecule type" value="Genomic_DNA"/>
</dbReference>
<dbReference type="STRING" id="1189325.SAMN04488119_11150"/>
<organism evidence="1 2">
    <name type="scientific">Oceanicella actignis</name>
    <dbReference type="NCBI Taxonomy" id="1189325"/>
    <lineage>
        <taxon>Bacteria</taxon>
        <taxon>Pseudomonadati</taxon>
        <taxon>Pseudomonadota</taxon>
        <taxon>Alphaproteobacteria</taxon>
        <taxon>Rhodobacterales</taxon>
        <taxon>Paracoccaceae</taxon>
        <taxon>Oceanicella</taxon>
    </lineage>
</organism>
<evidence type="ECO:0000313" key="1">
    <source>
        <dbReference type="EMBL" id="SHN76365.1"/>
    </source>
</evidence>
<dbReference type="Proteomes" id="UP000184066">
    <property type="component" value="Unassembled WGS sequence"/>
</dbReference>
<evidence type="ECO:0000313" key="2">
    <source>
        <dbReference type="Proteomes" id="UP000184066"/>
    </source>
</evidence>
<accession>A0A1M7U091</accession>
<dbReference type="InterPro" id="IPR010323">
    <property type="entry name" value="DUF924"/>
</dbReference>
<dbReference type="SUPFAM" id="SSF48452">
    <property type="entry name" value="TPR-like"/>
    <property type="match status" value="1"/>
</dbReference>
<gene>
    <name evidence="1" type="ORF">SAMN05216200_11249</name>
</gene>
<reference evidence="1 2" key="1">
    <citation type="submission" date="2016-12" db="EMBL/GenBank/DDBJ databases">
        <authorList>
            <person name="Song W.-J."/>
            <person name="Kurnit D.M."/>
        </authorList>
    </citation>
    <scope>NUCLEOTIDE SEQUENCE [LARGE SCALE GENOMIC DNA]</scope>
    <source>
        <strain evidence="1 2">CGMCC 1.10808</strain>
    </source>
</reference>
<dbReference type="Gene3D" id="1.25.40.10">
    <property type="entry name" value="Tetratricopeptide repeat domain"/>
    <property type="match status" value="1"/>
</dbReference>
<sequence>MSATPQEILEFWLNDVGEKRWYEASDDLDEAVRRRFSGGWRAARLGAFDHWLVDPSSALALIILLDQFPRNMFRGRPQAFAADERALRLAKLAIARGHDLRVPEPARQFFYLPLMHSEAIADQDRCVRLVAARMPQGRARNLPHARAHREVIRRFGRFPFRNAALGRASTPEEEAYLAAGGYARTVHDMAA</sequence>
<dbReference type="InterPro" id="IPR011990">
    <property type="entry name" value="TPR-like_helical_dom_sf"/>
</dbReference>
<proteinExistence type="predicted"/>
<dbReference type="Gene3D" id="1.20.58.320">
    <property type="entry name" value="TPR-like"/>
    <property type="match status" value="1"/>
</dbReference>
<name>A0A1M7U091_9RHOB</name>